<dbReference type="EMBL" id="CP002446">
    <property type="protein sequence ID" value="ADV27981.1"/>
    <property type="molecule type" value="Genomic_DNA"/>
</dbReference>
<dbReference type="SUPFAM" id="SSF55961">
    <property type="entry name" value="Bet v1-like"/>
    <property type="match status" value="1"/>
</dbReference>
<proteinExistence type="predicted"/>
<sequence length="394" mass="43012">MTRLIEFLIALGIVAGLALLVGVVLPDHRHISESVETNRKMTIVYDTVNNLRRFRDWNTLVLRDPKIQLRTSGAESGVGARLDYVSEDDRIGTGSWEITESVPNQKVVIKVDDVARGNDKTVQFLLEPTGKNNRNVKITQTYDVDYGWDLIGRYAGLYVSRHVGDDMKMGLGRMTNMLASVPNFDYRADGIPLRDLKLVEVPAEDLLVVNAGNVDRSNEAIKQSIKNNQEWIKRTLDANNLEAAGPVRIITTDFGAEKYAFDVALPVRRKGSAAPAAAAAAEGEGEGDAEDAAAEAAKAKAAAFAAPVAASGEPLQVKIPDGAPVEYVRTKAGRAAFGSFTGFMAELDAVRNSVRAWATTNGYEVTDRPYEVWEGGVDKAFTAEGEYDVYWQVK</sequence>
<dbReference type="RefSeq" id="WP_013535808.1">
    <property type="nucleotide sequence ID" value="NC_014924.1"/>
</dbReference>
<dbReference type="HOGENOM" id="CLU_699940_0_0_6"/>
<gene>
    <name evidence="1" type="ordered locus">Psesu_2146</name>
</gene>
<evidence type="ECO:0000313" key="1">
    <source>
        <dbReference type="EMBL" id="ADV27981.1"/>
    </source>
</evidence>
<dbReference type="STRING" id="743721.Psesu_2146"/>
<reference evidence="1 2" key="1">
    <citation type="submission" date="2011-01" db="EMBL/GenBank/DDBJ databases">
        <title>Complete sequence of Pseudoxanthomonas suwonensis 11-1.</title>
        <authorList>
            <consortium name="US DOE Joint Genome Institute"/>
            <person name="Lucas S."/>
            <person name="Copeland A."/>
            <person name="Lapidus A."/>
            <person name="Cheng J.-F."/>
            <person name="Goodwin L."/>
            <person name="Pitluck S."/>
            <person name="Teshima H."/>
            <person name="Detter J.C."/>
            <person name="Han C."/>
            <person name="Tapia R."/>
            <person name="Land M."/>
            <person name="Hauser L."/>
            <person name="Kyrpides N."/>
            <person name="Ivanova N."/>
            <person name="Ovchinnikova G."/>
            <person name="Siebers A.K."/>
            <person name="Allgaier M."/>
            <person name="Thelen M.P."/>
            <person name="Hugenholtz P."/>
            <person name="Gladden J."/>
            <person name="Woyke T."/>
        </authorList>
    </citation>
    <scope>NUCLEOTIDE SEQUENCE [LARGE SCALE GENOMIC DNA]</scope>
    <source>
        <strain evidence="2">11-1</strain>
    </source>
</reference>
<dbReference type="AlphaFoldDB" id="E6WUY2"/>
<dbReference type="InterPro" id="IPR023393">
    <property type="entry name" value="START-like_dom_sf"/>
</dbReference>
<accession>E6WUY2</accession>
<dbReference type="InterPro" id="IPR011256">
    <property type="entry name" value="Reg_factor_effector_dom_sf"/>
</dbReference>
<dbReference type="OrthoDB" id="5293446at2"/>
<dbReference type="Gene3D" id="3.30.530.20">
    <property type="match status" value="1"/>
</dbReference>
<dbReference type="Proteomes" id="UP000008632">
    <property type="component" value="Chromosome"/>
</dbReference>
<evidence type="ECO:0008006" key="3">
    <source>
        <dbReference type="Google" id="ProtNLM"/>
    </source>
</evidence>
<protein>
    <recommendedName>
        <fullName evidence="3">Polyketide cyclase</fullName>
    </recommendedName>
</protein>
<name>E6WUY2_PSEUU</name>
<dbReference type="Gene3D" id="3.20.80.10">
    <property type="entry name" value="Regulatory factor, effector binding domain"/>
    <property type="match status" value="1"/>
</dbReference>
<dbReference type="eggNOG" id="COG3832">
    <property type="taxonomic scope" value="Bacteria"/>
</dbReference>
<evidence type="ECO:0000313" key="2">
    <source>
        <dbReference type="Proteomes" id="UP000008632"/>
    </source>
</evidence>
<organism evidence="1 2">
    <name type="scientific">Pseudoxanthomonas suwonensis (strain 11-1)</name>
    <dbReference type="NCBI Taxonomy" id="743721"/>
    <lineage>
        <taxon>Bacteria</taxon>
        <taxon>Pseudomonadati</taxon>
        <taxon>Pseudomonadota</taxon>
        <taxon>Gammaproteobacteria</taxon>
        <taxon>Lysobacterales</taxon>
        <taxon>Lysobacteraceae</taxon>
        <taxon>Pseudoxanthomonas</taxon>
    </lineage>
</organism>
<dbReference type="KEGG" id="psu:Psesu_2146"/>
<keyword evidence="2" id="KW-1185">Reference proteome</keyword>